<dbReference type="Pfam" id="PF02906">
    <property type="entry name" value="Fe_hyd_lg_C"/>
    <property type="match status" value="1"/>
</dbReference>
<name>A0A1G6II32_9BACT</name>
<evidence type="ECO:0000259" key="7">
    <source>
        <dbReference type="PROSITE" id="PS51379"/>
    </source>
</evidence>
<organism evidence="8 9">
    <name type="scientific">Geotoga petraea</name>
    <dbReference type="NCBI Taxonomy" id="28234"/>
    <lineage>
        <taxon>Bacteria</taxon>
        <taxon>Thermotogati</taxon>
        <taxon>Thermotogota</taxon>
        <taxon>Thermotogae</taxon>
        <taxon>Petrotogales</taxon>
        <taxon>Petrotogaceae</taxon>
        <taxon>Geotoga</taxon>
    </lineage>
</organism>
<evidence type="ECO:0000256" key="2">
    <source>
        <dbReference type="ARBA" id="ARBA00022485"/>
    </source>
</evidence>
<dbReference type="GO" id="GO:0051539">
    <property type="term" value="F:4 iron, 4 sulfur cluster binding"/>
    <property type="evidence" value="ECO:0007669"/>
    <property type="project" value="UniProtKB-KW"/>
</dbReference>
<accession>A0A1G6II32</accession>
<dbReference type="PROSITE" id="PS51379">
    <property type="entry name" value="4FE4S_FER_2"/>
    <property type="match status" value="3"/>
</dbReference>
<evidence type="ECO:0000256" key="6">
    <source>
        <dbReference type="ARBA" id="ARBA00023014"/>
    </source>
</evidence>
<evidence type="ECO:0000256" key="1">
    <source>
        <dbReference type="ARBA" id="ARBA00022448"/>
    </source>
</evidence>
<keyword evidence="5" id="KW-0408">Iron</keyword>
<evidence type="ECO:0000313" key="9">
    <source>
        <dbReference type="Proteomes" id="UP000199322"/>
    </source>
</evidence>
<proteinExistence type="predicted"/>
<dbReference type="InterPro" id="IPR017896">
    <property type="entry name" value="4Fe4S_Fe-S-bd"/>
</dbReference>
<dbReference type="NCBIfam" id="TIGR04105">
    <property type="entry name" value="FeFe_hydrog_B1"/>
    <property type="match status" value="1"/>
</dbReference>
<dbReference type="AlphaFoldDB" id="A0A1G6II32"/>
<dbReference type="InterPro" id="IPR050294">
    <property type="entry name" value="RnfB_subfamily"/>
</dbReference>
<dbReference type="PANTHER" id="PTHR42859">
    <property type="entry name" value="OXIDOREDUCTASE"/>
    <property type="match status" value="1"/>
</dbReference>
<feature type="domain" description="4Fe-4S ferredoxin-type" evidence="7">
    <location>
        <begin position="116"/>
        <end position="145"/>
    </location>
</feature>
<evidence type="ECO:0000256" key="3">
    <source>
        <dbReference type="ARBA" id="ARBA00022723"/>
    </source>
</evidence>
<dbReference type="InterPro" id="IPR027631">
    <property type="entry name" value="Mono_FeFe_hydrog"/>
</dbReference>
<dbReference type="InterPro" id="IPR009016">
    <property type="entry name" value="Fe_hydrogenase"/>
</dbReference>
<dbReference type="SUPFAM" id="SSF54862">
    <property type="entry name" value="4Fe-4S ferredoxins"/>
    <property type="match status" value="1"/>
</dbReference>
<dbReference type="InterPro" id="IPR004108">
    <property type="entry name" value="Fe_hydrogenase_lsu_C"/>
</dbReference>
<keyword evidence="2" id="KW-0004">4Fe-4S</keyword>
<feature type="domain" description="4Fe-4S ferredoxin-type" evidence="7">
    <location>
        <begin position="192"/>
        <end position="221"/>
    </location>
</feature>
<dbReference type="GO" id="GO:0046872">
    <property type="term" value="F:metal ion binding"/>
    <property type="evidence" value="ECO:0007669"/>
    <property type="project" value="UniProtKB-KW"/>
</dbReference>
<evidence type="ECO:0000256" key="4">
    <source>
        <dbReference type="ARBA" id="ARBA00022982"/>
    </source>
</evidence>
<keyword evidence="4" id="KW-0249">Electron transport</keyword>
<evidence type="ECO:0000313" key="8">
    <source>
        <dbReference type="EMBL" id="SDC06242.1"/>
    </source>
</evidence>
<dbReference type="Gene3D" id="3.40.950.10">
    <property type="entry name" value="Fe-only Hydrogenase (Larger Subunit), Chain L, domain 3"/>
    <property type="match status" value="1"/>
</dbReference>
<dbReference type="Gene3D" id="3.30.70.20">
    <property type="match status" value="2"/>
</dbReference>
<dbReference type="InterPro" id="IPR017900">
    <property type="entry name" value="4Fe4S_Fe_S_CS"/>
</dbReference>
<protein>
    <submittedName>
        <fullName evidence="8">[FeFe] hydrogenase, group B1/B3</fullName>
    </submittedName>
</protein>
<keyword evidence="1" id="KW-0813">Transport</keyword>
<dbReference type="PROSITE" id="PS00198">
    <property type="entry name" value="4FE4S_FER_1"/>
    <property type="match status" value="1"/>
</dbReference>
<evidence type="ECO:0000256" key="5">
    <source>
        <dbReference type="ARBA" id="ARBA00023004"/>
    </source>
</evidence>
<dbReference type="EMBL" id="FMYV01000001">
    <property type="protein sequence ID" value="SDC06242.1"/>
    <property type="molecule type" value="Genomic_DNA"/>
</dbReference>
<dbReference type="SUPFAM" id="SSF53920">
    <property type="entry name" value="Fe-only hydrogenase"/>
    <property type="match status" value="1"/>
</dbReference>
<feature type="domain" description="4Fe-4S ferredoxin-type" evidence="7">
    <location>
        <begin position="146"/>
        <end position="176"/>
    </location>
</feature>
<dbReference type="STRING" id="28234.SAMN04488588_0390"/>
<keyword evidence="3" id="KW-0479">Metal-binding</keyword>
<gene>
    <name evidence="8" type="ORF">SAMN04488588_0390</name>
</gene>
<dbReference type="Proteomes" id="UP000199322">
    <property type="component" value="Unassembled WGS sequence"/>
</dbReference>
<sequence>MRNFVFNEIMKLKRQTLMEMTKLFEEDKLKESLFLLPKKLLPGPEGTYRDSVYHEREVLKQRIKLFLGLDYEKSRNLELFQISEHIDEILSGKSELIDKSKKLHIIKEGCDSCPSGRYYVTDLCRNCVAHSCMNSCPKDAIQFEEGRAKIDSDKCISCGLCQQSCNYYAIMKLERPCEVSCKIDAIEKDEIGAATINYEKCVTCGSCYISCPFGAVETTSSLIKVLYNLKKNSMKKVALLAPSIVSQFGPKVSIGKIKSALKKIGFEEVYEVAIGADMVAKEEADYIQNSDDLVTTSCCPAFVEYVRKYQSEYEKNISPSLSPMSHLANYLRKTEEQELDITFIGPCIAKEKENFLFKQVDNILTFEEIGILFITKNIEPSNCEEEDLEGSYDGWNFASSGGVSNAVKNYINADIKDIKLNGLNQAKKIFDEVKENNYKLLEGMACEGGCICGPGIMTNPRIAKRKLNNLKEKIK</sequence>
<dbReference type="Pfam" id="PF12838">
    <property type="entry name" value="Fer4_7"/>
    <property type="match status" value="1"/>
</dbReference>
<dbReference type="PANTHER" id="PTHR42859:SF10">
    <property type="entry name" value="DIMETHYLSULFOXIDE REDUCTASE CHAIN B"/>
    <property type="match status" value="1"/>
</dbReference>
<keyword evidence="9" id="KW-1185">Reference proteome</keyword>
<keyword evidence="6" id="KW-0411">Iron-sulfur</keyword>
<dbReference type="Pfam" id="PF00037">
    <property type="entry name" value="Fer4"/>
    <property type="match status" value="1"/>
</dbReference>
<reference evidence="8 9" key="1">
    <citation type="submission" date="2016-10" db="EMBL/GenBank/DDBJ databases">
        <authorList>
            <person name="de Groot N.N."/>
        </authorList>
    </citation>
    <scope>NUCLEOTIDE SEQUENCE [LARGE SCALE GENOMIC DNA]</scope>
    <source>
        <strain evidence="8 9">WG14</strain>
    </source>
</reference>
<dbReference type="RefSeq" id="WP_259699966.1">
    <property type="nucleotide sequence ID" value="NZ_LTDH01000001.1"/>
</dbReference>